<dbReference type="Gene3D" id="3.90.70.80">
    <property type="match status" value="1"/>
</dbReference>
<organism evidence="2">
    <name type="scientific">Pithovirus LCPAC304</name>
    <dbReference type="NCBI Taxonomy" id="2506594"/>
    <lineage>
        <taxon>Viruses</taxon>
        <taxon>Pithoviruses</taxon>
    </lineage>
</organism>
<dbReference type="EMBL" id="MK500566">
    <property type="protein sequence ID" value="QBK91906.1"/>
    <property type="molecule type" value="Genomic_DNA"/>
</dbReference>
<reference evidence="2" key="1">
    <citation type="journal article" date="2019" name="MBio">
        <title>Virus Genomes from Deep Sea Sediments Expand the Ocean Megavirome and Support Independent Origins of Viral Gigantism.</title>
        <authorList>
            <person name="Backstrom D."/>
            <person name="Yutin N."/>
            <person name="Jorgensen S.L."/>
            <person name="Dharamshi J."/>
            <person name="Homa F."/>
            <person name="Zaremba-Niedwiedzka K."/>
            <person name="Spang A."/>
            <person name="Wolf Y.I."/>
            <person name="Koonin E.V."/>
            <person name="Ettema T.J."/>
        </authorList>
    </citation>
    <scope>NUCLEOTIDE SEQUENCE</scope>
</reference>
<evidence type="ECO:0000313" key="2">
    <source>
        <dbReference type="EMBL" id="QBK91906.1"/>
    </source>
</evidence>
<dbReference type="GO" id="GO:0006508">
    <property type="term" value="P:proteolysis"/>
    <property type="evidence" value="ECO:0007669"/>
    <property type="project" value="UniProtKB-KW"/>
</dbReference>
<protein>
    <submittedName>
        <fullName evidence="2">OTU-like cysteine protease</fullName>
    </submittedName>
</protein>
<gene>
    <name evidence="2" type="ORF">LCPAC304_02470</name>
</gene>
<keyword evidence="2" id="KW-0645">Protease</keyword>
<keyword evidence="2" id="KW-0378">Hydrolase</keyword>
<accession>A0A481Z8G2</accession>
<dbReference type="InterPro" id="IPR003323">
    <property type="entry name" value="OTU_dom"/>
</dbReference>
<name>A0A481Z8G2_9VIRU</name>
<sequence length="214" mass="24898">MMHCDPEIGPVRNLQWEKYGFEDFTIVAILTIGDGNCYFHALAHAFYIPYRTQLLQNKTVSRQEIVRNLRNALAIRLGEPTNPLYPTGPTFYTKLSRGEMYKFGEEVPEYSFTEMRKRLRSNDAVGNEYNEFVSDQLKKDVYILDGERQDVYVTGDDDDLLYKNRSSVVLLYLPGHYELIGIQDSEGKIQTYFSAIHPFIQFLRARMIVARSKK</sequence>
<dbReference type="PROSITE" id="PS50802">
    <property type="entry name" value="OTU"/>
    <property type="match status" value="1"/>
</dbReference>
<feature type="domain" description="OTU" evidence="1">
    <location>
        <begin position="26"/>
        <end position="183"/>
    </location>
</feature>
<proteinExistence type="predicted"/>
<dbReference type="GO" id="GO:0008233">
    <property type="term" value="F:peptidase activity"/>
    <property type="evidence" value="ECO:0007669"/>
    <property type="project" value="UniProtKB-KW"/>
</dbReference>
<evidence type="ECO:0000259" key="1">
    <source>
        <dbReference type="PROSITE" id="PS50802"/>
    </source>
</evidence>